<gene>
    <name evidence="2" type="ORF">GS601_17620</name>
</gene>
<dbReference type="AlphaFoldDB" id="A0A8J8CJK4"/>
<protein>
    <submittedName>
        <fullName evidence="2">Uncharacterized protein</fullName>
    </submittedName>
</protein>
<evidence type="ECO:0000313" key="2">
    <source>
        <dbReference type="EMBL" id="NDJ19083.1"/>
    </source>
</evidence>
<sequence>MDAFDPTPPAWTQPAIHSHAFTCPTCHKTSTEATQVWINRRSPVFTEDYRKKWQEFYHCQCGQVWWAWSNDRSPSELGQRDRPSRDFFNPFEDF</sequence>
<evidence type="ECO:0000256" key="1">
    <source>
        <dbReference type="SAM" id="MobiDB-lite"/>
    </source>
</evidence>
<proteinExistence type="predicted"/>
<dbReference type="EMBL" id="WVIE01000024">
    <property type="protein sequence ID" value="NDJ19083.1"/>
    <property type="molecule type" value="Genomic_DNA"/>
</dbReference>
<feature type="region of interest" description="Disordered" evidence="1">
    <location>
        <begin position="73"/>
        <end position="94"/>
    </location>
</feature>
<evidence type="ECO:0000313" key="3">
    <source>
        <dbReference type="Proteomes" id="UP000646053"/>
    </source>
</evidence>
<reference evidence="2" key="1">
    <citation type="submission" date="2019-12" db="EMBL/GenBank/DDBJ databases">
        <title>High-Quality draft genome sequences of three cyanobacteria isolated from the limestone walls of the Old Cathedral of Coimbra.</title>
        <authorList>
            <person name="Tiago I."/>
            <person name="Soares F."/>
            <person name="Portugal A."/>
        </authorList>
    </citation>
    <scope>NUCLEOTIDE SEQUENCE</scope>
    <source>
        <strain evidence="2">A</strain>
    </source>
</reference>
<comment type="caution">
    <text evidence="2">The sequence shown here is derived from an EMBL/GenBank/DDBJ whole genome shotgun (WGS) entry which is preliminary data.</text>
</comment>
<dbReference type="Proteomes" id="UP000646053">
    <property type="component" value="Unassembled WGS sequence"/>
</dbReference>
<keyword evidence="3" id="KW-1185">Reference proteome</keyword>
<organism evidence="2 3">
    <name type="scientific">Myxacorys almedinensis A</name>
    <dbReference type="NCBI Taxonomy" id="2690445"/>
    <lineage>
        <taxon>Bacteria</taxon>
        <taxon>Bacillati</taxon>
        <taxon>Cyanobacteriota</taxon>
        <taxon>Cyanophyceae</taxon>
        <taxon>Leptolyngbyales</taxon>
        <taxon>Leptolyngbyaceae</taxon>
        <taxon>Myxacorys</taxon>
        <taxon>Myxacorys almedinensis</taxon>
    </lineage>
</organism>
<name>A0A8J8CJK4_9CYAN</name>
<accession>A0A8J8CJK4</accession>